<dbReference type="Proteomes" id="UP000699975">
    <property type="component" value="Unassembled WGS sequence"/>
</dbReference>
<accession>A0ABS6SQA9</accession>
<keyword evidence="2" id="KW-1185">Reference proteome</keyword>
<evidence type="ECO:0000313" key="2">
    <source>
        <dbReference type="Proteomes" id="UP000699975"/>
    </source>
</evidence>
<dbReference type="EMBL" id="JAGSPB010000003">
    <property type="protein sequence ID" value="MBV7267200.1"/>
    <property type="molecule type" value="Genomic_DNA"/>
</dbReference>
<evidence type="ECO:0000313" key="1">
    <source>
        <dbReference type="EMBL" id="MBV7267200.1"/>
    </source>
</evidence>
<sequence length="193" mass="21948">MSGSLLGEETPAAAVEVLHFWFLELMPEHWFGGSDAVDNACESRFGGTLAEAAAGKLDHWAETPRGLLALVIVLDQFSRNIHRDTARAFAQDDKAQELVRQALEREWDDKLGMDERQFLYMPLMHAEDRTLQELCLDKFKAMAETASRIVGFAEKHQAIVERFGRFPYRNQVLGRESTAEERDFIDKEGNPFS</sequence>
<protein>
    <submittedName>
        <fullName evidence="1">DUF924 domain-containing protein</fullName>
    </submittedName>
</protein>
<name>A0ABS6SQA9_9SPHN</name>
<proteinExistence type="predicted"/>
<dbReference type="Pfam" id="PF06041">
    <property type="entry name" value="DUF924"/>
    <property type="match status" value="1"/>
</dbReference>
<comment type="caution">
    <text evidence="1">The sequence shown here is derived from an EMBL/GenBank/DDBJ whole genome shotgun (WGS) entry which is preliminary data.</text>
</comment>
<dbReference type="RefSeq" id="WP_218317831.1">
    <property type="nucleotide sequence ID" value="NZ_JAGSPB010000003.1"/>
</dbReference>
<dbReference type="InterPro" id="IPR010323">
    <property type="entry name" value="DUF924"/>
</dbReference>
<gene>
    <name evidence="1" type="ORF">KCG45_13490</name>
</gene>
<reference evidence="1 2" key="1">
    <citation type="submission" date="2021-04" db="EMBL/GenBank/DDBJ databases">
        <authorList>
            <person name="Pira H."/>
            <person name="Risdian C."/>
            <person name="Wink J."/>
        </authorList>
    </citation>
    <scope>NUCLEOTIDE SEQUENCE [LARGE SCALE GENOMIC DNA]</scope>
    <source>
        <strain evidence="1 2">WH131</strain>
    </source>
</reference>
<organism evidence="1 2">
    <name type="scientific">Erythrobacter ani</name>
    <dbReference type="NCBI Taxonomy" id="2827235"/>
    <lineage>
        <taxon>Bacteria</taxon>
        <taxon>Pseudomonadati</taxon>
        <taxon>Pseudomonadota</taxon>
        <taxon>Alphaproteobacteria</taxon>
        <taxon>Sphingomonadales</taxon>
        <taxon>Erythrobacteraceae</taxon>
        <taxon>Erythrobacter/Porphyrobacter group</taxon>
        <taxon>Erythrobacter</taxon>
    </lineage>
</organism>